<evidence type="ECO:0000256" key="6">
    <source>
        <dbReference type="SAM" id="Phobius"/>
    </source>
</evidence>
<evidence type="ECO:0000259" key="7">
    <source>
        <dbReference type="PROSITE" id="PS50850"/>
    </source>
</evidence>
<evidence type="ECO:0000256" key="2">
    <source>
        <dbReference type="ARBA" id="ARBA00022692"/>
    </source>
</evidence>
<keyword evidence="4 6" id="KW-0472">Membrane</keyword>
<dbReference type="Gene3D" id="1.20.1250.20">
    <property type="entry name" value="MFS general substrate transporter like domains"/>
    <property type="match status" value="1"/>
</dbReference>
<feature type="compositionally biased region" description="Low complexity" evidence="5">
    <location>
        <begin position="1"/>
        <end position="16"/>
    </location>
</feature>
<comment type="caution">
    <text evidence="8">The sequence shown here is derived from an EMBL/GenBank/DDBJ whole genome shotgun (WGS) entry which is preliminary data.</text>
</comment>
<dbReference type="EMBL" id="BAAAYV010000011">
    <property type="protein sequence ID" value="GAA3661320.1"/>
    <property type="molecule type" value="Genomic_DNA"/>
</dbReference>
<feature type="transmembrane region" description="Helical" evidence="6">
    <location>
        <begin position="232"/>
        <end position="257"/>
    </location>
</feature>
<evidence type="ECO:0000256" key="1">
    <source>
        <dbReference type="ARBA" id="ARBA00004651"/>
    </source>
</evidence>
<evidence type="ECO:0000256" key="5">
    <source>
        <dbReference type="SAM" id="MobiDB-lite"/>
    </source>
</evidence>
<feature type="transmembrane region" description="Helical" evidence="6">
    <location>
        <begin position="24"/>
        <end position="45"/>
    </location>
</feature>
<dbReference type="Pfam" id="PF07690">
    <property type="entry name" value="MFS_1"/>
    <property type="match status" value="1"/>
</dbReference>
<feature type="transmembrane region" description="Helical" evidence="6">
    <location>
        <begin position="358"/>
        <end position="382"/>
    </location>
</feature>
<dbReference type="PROSITE" id="PS50850">
    <property type="entry name" value="MFS"/>
    <property type="match status" value="1"/>
</dbReference>
<evidence type="ECO:0000313" key="8">
    <source>
        <dbReference type="EMBL" id="GAA3661320.1"/>
    </source>
</evidence>
<dbReference type="PANTHER" id="PTHR23546">
    <property type="entry name" value="TRANSPORT PROTEIN"/>
    <property type="match status" value="1"/>
</dbReference>
<evidence type="ECO:0000256" key="3">
    <source>
        <dbReference type="ARBA" id="ARBA00022989"/>
    </source>
</evidence>
<dbReference type="InterPro" id="IPR011701">
    <property type="entry name" value="MFS"/>
</dbReference>
<feature type="transmembrane region" description="Helical" evidence="6">
    <location>
        <begin position="161"/>
        <end position="183"/>
    </location>
</feature>
<reference evidence="9" key="1">
    <citation type="journal article" date="2019" name="Int. J. Syst. Evol. Microbiol.">
        <title>The Global Catalogue of Microorganisms (GCM) 10K type strain sequencing project: providing services to taxonomists for standard genome sequencing and annotation.</title>
        <authorList>
            <consortium name="The Broad Institute Genomics Platform"/>
            <consortium name="The Broad Institute Genome Sequencing Center for Infectious Disease"/>
            <person name="Wu L."/>
            <person name="Ma J."/>
        </authorList>
    </citation>
    <scope>NUCLEOTIDE SEQUENCE [LARGE SCALE GENOMIC DNA]</scope>
    <source>
        <strain evidence="9">JCM 16546</strain>
    </source>
</reference>
<feature type="transmembrane region" description="Helical" evidence="6">
    <location>
        <begin position="89"/>
        <end position="112"/>
    </location>
</feature>
<dbReference type="RefSeq" id="WP_221856156.1">
    <property type="nucleotide sequence ID" value="NZ_BAAAYV010000011.1"/>
</dbReference>
<dbReference type="PANTHER" id="PTHR23546:SF1">
    <property type="entry name" value="MEMBRANE PROTEIN"/>
    <property type="match status" value="1"/>
</dbReference>
<sequence>MTAPTSSTPASSTPPARDAPRPQISLLLGAVLLAYLGQMTLNPIIAPLSREVGLAEWQIGATISTAAVMVVLTSQFWGRRSQSWGRKPVLVAAFVLATVTMVLFALLAWLGMAGAVTGTALFLIFVLLRGIGFGSALAAVPPTAQAYIADVTTDERARVKGMAGVGAVQGIAMVGGSMIGGLLSAFGLIAPLIAVPVLLGAGLVLIALRLRRESRHERIDTPKRVSPVDTRVWPYLLAGFGMFTALGFIQVITGFIVQDRLGLDSATTGLVTGGALLAAGVGMIVAQTVIVPRSGWTPPTLLRVGGLVALGGFVVLIVDAGAVPLFVAILSIGLGLGIAMPGYTAGPSLLVDRDEQGGLAGLVGATTGLTFVIAPTLATALYGSWAPLPVIVGAAVMALVVLFVFAHPRFRRSRTRAEAEPRRA</sequence>
<comment type="subcellular location">
    <subcellularLocation>
        <location evidence="1">Cell membrane</location>
        <topology evidence="1">Multi-pass membrane protein</topology>
    </subcellularLocation>
</comment>
<feature type="transmembrane region" description="Helical" evidence="6">
    <location>
        <begin position="269"/>
        <end position="289"/>
    </location>
</feature>
<protein>
    <submittedName>
        <fullName evidence="8">MFS transporter</fullName>
    </submittedName>
</protein>
<proteinExistence type="predicted"/>
<feature type="transmembrane region" description="Helical" evidence="6">
    <location>
        <begin position="189"/>
        <end position="211"/>
    </location>
</feature>
<dbReference type="SUPFAM" id="SSF103473">
    <property type="entry name" value="MFS general substrate transporter"/>
    <property type="match status" value="1"/>
</dbReference>
<gene>
    <name evidence="8" type="ORF">GCM10022202_23180</name>
</gene>
<feature type="transmembrane region" description="Helical" evidence="6">
    <location>
        <begin position="118"/>
        <end position="140"/>
    </location>
</feature>
<feature type="domain" description="Major facilitator superfamily (MFS) profile" evidence="7">
    <location>
        <begin position="23"/>
        <end position="411"/>
    </location>
</feature>
<accession>A0ABP7BJV2</accession>
<dbReference type="Proteomes" id="UP001410795">
    <property type="component" value="Unassembled WGS sequence"/>
</dbReference>
<dbReference type="InterPro" id="IPR020846">
    <property type="entry name" value="MFS_dom"/>
</dbReference>
<dbReference type="InterPro" id="IPR036259">
    <property type="entry name" value="MFS_trans_sf"/>
</dbReference>
<keyword evidence="9" id="KW-1185">Reference proteome</keyword>
<keyword evidence="3 6" id="KW-1133">Transmembrane helix</keyword>
<evidence type="ECO:0000313" key="9">
    <source>
        <dbReference type="Proteomes" id="UP001410795"/>
    </source>
</evidence>
<name>A0ABP7BJV2_9MICO</name>
<keyword evidence="2 6" id="KW-0812">Transmembrane</keyword>
<feature type="transmembrane region" description="Helical" evidence="6">
    <location>
        <begin position="57"/>
        <end position="77"/>
    </location>
</feature>
<feature type="transmembrane region" description="Helical" evidence="6">
    <location>
        <begin position="324"/>
        <end position="346"/>
    </location>
</feature>
<feature type="region of interest" description="Disordered" evidence="5">
    <location>
        <begin position="1"/>
        <end position="20"/>
    </location>
</feature>
<evidence type="ECO:0000256" key="4">
    <source>
        <dbReference type="ARBA" id="ARBA00023136"/>
    </source>
</evidence>
<organism evidence="8 9">
    <name type="scientific">Microbacterium marinilacus</name>
    <dbReference type="NCBI Taxonomy" id="415209"/>
    <lineage>
        <taxon>Bacteria</taxon>
        <taxon>Bacillati</taxon>
        <taxon>Actinomycetota</taxon>
        <taxon>Actinomycetes</taxon>
        <taxon>Micrococcales</taxon>
        <taxon>Microbacteriaceae</taxon>
        <taxon>Microbacterium</taxon>
    </lineage>
</organism>
<feature type="transmembrane region" description="Helical" evidence="6">
    <location>
        <begin position="388"/>
        <end position="406"/>
    </location>
</feature>
<feature type="transmembrane region" description="Helical" evidence="6">
    <location>
        <begin position="301"/>
        <end position="318"/>
    </location>
</feature>